<dbReference type="Pfam" id="PF00324">
    <property type="entry name" value="AA_permease"/>
    <property type="match status" value="1"/>
</dbReference>
<name>A0A650CN08_9CREN</name>
<feature type="transmembrane region" description="Helical" evidence="5">
    <location>
        <begin position="325"/>
        <end position="346"/>
    </location>
</feature>
<organism evidence="7 8">
    <name type="scientific">Stygiolobus azoricus</name>
    <dbReference type="NCBI Taxonomy" id="41675"/>
    <lineage>
        <taxon>Archaea</taxon>
        <taxon>Thermoproteota</taxon>
        <taxon>Thermoprotei</taxon>
        <taxon>Sulfolobales</taxon>
        <taxon>Sulfolobaceae</taxon>
        <taxon>Stygiolobus</taxon>
    </lineage>
</organism>
<sequence length="448" mass="48878">MSKSSQRGVQKPTREIGLRDLVFMSLGGQAPFLSILVYGVASYSYGGSFAPVAIILGTLLVLLNGLVAYKLSTKFTQSGGYYTYSYYSLTKRLGFETGWTYLLYSALYGSAYVLGAVAVLSTILPFFNTYQIALVFLVLSSAFALLGKKPSFKYAMFASTLEIVIMGFLAITFLYSTHFTFYNPVSKIPPLSALAAAVIFGSSIPTGYGSITPLSGEVKDPKKTVPRAIVTVILLGGLLASFDVYAIVDHIIYYHLQLSSPISLLTLIQDRFGLATLAFATLAAINDGVLATLTFMFATSRTIYAMTVNGFFHEKLAELKNGREPFNAVLVTVGAYWLIVMLSLIVFGGNAYNAFLTVSFVSLLGNLYVHLATDFSLTRISLKRLKKRKVEISLSLGAALFTMYVMITSIPSGTEVTLGAFVLWLLAGFMVAEIIDMARQEQEDERTK</sequence>
<feature type="domain" description="Amino acid permease/ SLC12A" evidence="6">
    <location>
        <begin position="21"/>
        <end position="421"/>
    </location>
</feature>
<accession>A0A650CN08</accession>
<keyword evidence="2 5" id="KW-0812">Transmembrane</keyword>
<dbReference type="AlphaFoldDB" id="A0A650CN08"/>
<feature type="transmembrane region" description="Helical" evidence="5">
    <location>
        <begin position="416"/>
        <end position="438"/>
    </location>
</feature>
<feature type="transmembrane region" description="Helical" evidence="5">
    <location>
        <begin position="154"/>
        <end position="176"/>
    </location>
</feature>
<dbReference type="EMBL" id="CP045483">
    <property type="protein sequence ID" value="QGR19153.1"/>
    <property type="molecule type" value="Genomic_DNA"/>
</dbReference>
<feature type="transmembrane region" description="Helical" evidence="5">
    <location>
        <begin position="21"/>
        <end position="43"/>
    </location>
</feature>
<dbReference type="OrthoDB" id="43026at2157"/>
<evidence type="ECO:0000256" key="1">
    <source>
        <dbReference type="ARBA" id="ARBA00004141"/>
    </source>
</evidence>
<feature type="transmembrane region" description="Helical" evidence="5">
    <location>
        <begin position="392"/>
        <end position="410"/>
    </location>
</feature>
<feature type="transmembrane region" description="Helical" evidence="5">
    <location>
        <begin position="272"/>
        <end position="298"/>
    </location>
</feature>
<dbReference type="PANTHER" id="PTHR42770">
    <property type="entry name" value="AMINO ACID TRANSPORTER-RELATED"/>
    <property type="match status" value="1"/>
</dbReference>
<dbReference type="GeneID" id="42798131"/>
<feature type="transmembrane region" description="Helical" evidence="5">
    <location>
        <begin position="188"/>
        <end position="208"/>
    </location>
</feature>
<dbReference type="Gene3D" id="1.20.1740.10">
    <property type="entry name" value="Amino acid/polyamine transporter I"/>
    <property type="match status" value="1"/>
</dbReference>
<feature type="transmembrane region" description="Helical" evidence="5">
    <location>
        <begin position="229"/>
        <end position="252"/>
    </location>
</feature>
<dbReference type="RefSeq" id="WP_156005645.1">
    <property type="nucleotide sequence ID" value="NZ_CP045483.1"/>
</dbReference>
<dbReference type="PIRSF" id="PIRSF006060">
    <property type="entry name" value="AA_transporter"/>
    <property type="match status" value="1"/>
</dbReference>
<evidence type="ECO:0000256" key="4">
    <source>
        <dbReference type="ARBA" id="ARBA00023136"/>
    </source>
</evidence>
<feature type="transmembrane region" description="Helical" evidence="5">
    <location>
        <begin position="49"/>
        <end position="69"/>
    </location>
</feature>
<dbReference type="GO" id="GO:0016020">
    <property type="term" value="C:membrane"/>
    <property type="evidence" value="ECO:0007669"/>
    <property type="project" value="UniProtKB-SubCell"/>
</dbReference>
<evidence type="ECO:0000313" key="7">
    <source>
        <dbReference type="EMBL" id="QGR19153.1"/>
    </source>
</evidence>
<evidence type="ECO:0000256" key="2">
    <source>
        <dbReference type="ARBA" id="ARBA00022692"/>
    </source>
</evidence>
<evidence type="ECO:0000256" key="3">
    <source>
        <dbReference type="ARBA" id="ARBA00022989"/>
    </source>
</evidence>
<dbReference type="Proteomes" id="UP000423396">
    <property type="component" value="Chromosome"/>
</dbReference>
<evidence type="ECO:0000313" key="8">
    <source>
        <dbReference type="Proteomes" id="UP000423396"/>
    </source>
</evidence>
<dbReference type="InterPro" id="IPR004841">
    <property type="entry name" value="AA-permease/SLC12A_dom"/>
</dbReference>
<evidence type="ECO:0000259" key="6">
    <source>
        <dbReference type="Pfam" id="PF00324"/>
    </source>
</evidence>
<gene>
    <name evidence="7" type="ORF">D1868_03620</name>
</gene>
<feature type="transmembrane region" description="Helical" evidence="5">
    <location>
        <begin position="352"/>
        <end position="371"/>
    </location>
</feature>
<feature type="transmembrane region" description="Helical" evidence="5">
    <location>
        <begin position="101"/>
        <end position="124"/>
    </location>
</feature>
<comment type="subcellular location">
    <subcellularLocation>
        <location evidence="1">Membrane</location>
        <topology evidence="1">Multi-pass membrane protein</topology>
    </subcellularLocation>
</comment>
<protein>
    <submittedName>
        <fullName evidence="7">Amino acid permease</fullName>
    </submittedName>
</protein>
<keyword evidence="3 5" id="KW-1133">Transmembrane helix</keyword>
<keyword evidence="4 5" id="KW-0472">Membrane</keyword>
<dbReference type="KEGG" id="sazo:D1868_03620"/>
<keyword evidence="8" id="KW-1185">Reference proteome</keyword>
<dbReference type="GO" id="GO:0055085">
    <property type="term" value="P:transmembrane transport"/>
    <property type="evidence" value="ECO:0007669"/>
    <property type="project" value="InterPro"/>
</dbReference>
<evidence type="ECO:0000256" key="5">
    <source>
        <dbReference type="SAM" id="Phobius"/>
    </source>
</evidence>
<dbReference type="PANTHER" id="PTHR42770:SF11">
    <property type="entry name" value="INNER MEMBRANE TRANSPORT PROTEIN YBAT"/>
    <property type="match status" value="1"/>
</dbReference>
<feature type="transmembrane region" description="Helical" evidence="5">
    <location>
        <begin position="130"/>
        <end position="147"/>
    </location>
</feature>
<reference evidence="7 8" key="1">
    <citation type="submission" date="2019-10" db="EMBL/GenBank/DDBJ databases">
        <title>Genome Sequences from Six Type Strain Members of the Archaeal Family Sulfolobaceae: Acidianus ambivalens, Acidianus infernus, Metallosphaera prunae, Stygiolobus azoricus, Sulfolobus metallicus, and Sulfurisphaera ohwakuensis.</title>
        <authorList>
            <person name="Counts J.A."/>
            <person name="Kelly R.M."/>
        </authorList>
    </citation>
    <scope>NUCLEOTIDE SEQUENCE [LARGE SCALE GENOMIC DNA]</scope>
    <source>
        <strain evidence="7 8">FC6</strain>
    </source>
</reference>
<proteinExistence type="predicted"/>
<dbReference type="InterPro" id="IPR050367">
    <property type="entry name" value="APC_superfamily"/>
</dbReference>